<name>A0A090ZC83_PAEMA</name>
<dbReference type="SUPFAM" id="SSF53271">
    <property type="entry name" value="PRTase-like"/>
    <property type="match status" value="1"/>
</dbReference>
<dbReference type="CDD" id="cd06223">
    <property type="entry name" value="PRTases_typeI"/>
    <property type="match status" value="1"/>
</dbReference>
<comment type="similarity">
    <text evidence="1">Belongs to the ComF/GntX family.</text>
</comment>
<dbReference type="InterPro" id="IPR029057">
    <property type="entry name" value="PRTase-like"/>
</dbReference>
<feature type="region of interest" description="Disordered" evidence="2">
    <location>
        <begin position="1"/>
        <end position="21"/>
    </location>
</feature>
<evidence type="ECO:0000256" key="1">
    <source>
        <dbReference type="ARBA" id="ARBA00008007"/>
    </source>
</evidence>
<dbReference type="PANTHER" id="PTHR47505:SF1">
    <property type="entry name" value="DNA UTILIZATION PROTEIN YHGH"/>
    <property type="match status" value="1"/>
</dbReference>
<dbReference type="PANTHER" id="PTHR47505">
    <property type="entry name" value="DNA UTILIZATION PROTEIN YHGH"/>
    <property type="match status" value="1"/>
</dbReference>
<sequence length="363" mass="40162">MTKSSQSLAVRGPRRRRRSGTRAYAAGGRLRLPSPGVQYALTEGNSPLAGVFSSLHTLLAPPGIPCLTCGKTISDRVRGYPEICMSCYLSIPWIKQIRCRFCGRPVGCPDCSRPERSHSSFVMNRSAVSYNAVMREWLAQYKFRGNESYGAVLARMTAQAYRAMLRELEEAYGFGRFRFDAVTYVPVSGDRMQERGFNQAKRLAYGVAAAGRLPLLSLVERSRHTEKQSFKSRWERLRDLHDVFQPDIHGAQQLSAALAAASRKRSGFSLLADRWFGKTAPVGHVAESGVTRTGQHSVSSAFTFPDATAIKFADPPAPPVRIVLIDDVYTTGSTVESCSKALHDICGRLGRRAEVYSLTWARS</sequence>
<dbReference type="Proteomes" id="UP000029278">
    <property type="component" value="Unassembled WGS sequence"/>
</dbReference>
<reference evidence="3 4" key="1">
    <citation type="submission" date="2014-04" db="EMBL/GenBank/DDBJ databases">
        <authorList>
            <person name="Bishop-Lilly K.A."/>
            <person name="Broomall S.M."/>
            <person name="Chain P.S."/>
            <person name="Chertkov O."/>
            <person name="Coyne S.R."/>
            <person name="Daligault H.E."/>
            <person name="Davenport K.W."/>
            <person name="Erkkila T."/>
            <person name="Frey K.G."/>
            <person name="Gibbons H.S."/>
            <person name="Gu W."/>
            <person name="Jaissle J."/>
            <person name="Johnson S.L."/>
            <person name="Koroleva G.I."/>
            <person name="Ladner J.T."/>
            <person name="Lo C.-C."/>
            <person name="Minogue T.D."/>
            <person name="Munk C."/>
            <person name="Palacios G.F."/>
            <person name="Redden C.L."/>
            <person name="Rosenzweig C.N."/>
            <person name="Scholz M.B."/>
            <person name="Teshima H."/>
            <person name="Xu Y."/>
        </authorList>
    </citation>
    <scope>NUCLEOTIDE SEQUENCE [LARGE SCALE GENOMIC DNA]</scope>
    <source>
        <strain evidence="3 4">8244</strain>
    </source>
</reference>
<dbReference type="RefSeq" id="WP_051985219.1">
    <property type="nucleotide sequence ID" value="NZ_JAKOBR010000090.1"/>
</dbReference>
<comment type="caution">
    <text evidence="3">The sequence shown here is derived from an EMBL/GenBank/DDBJ whole genome shotgun (WGS) entry which is preliminary data.</text>
</comment>
<evidence type="ECO:0000256" key="2">
    <source>
        <dbReference type="SAM" id="MobiDB-lite"/>
    </source>
</evidence>
<dbReference type="InterPro" id="IPR051910">
    <property type="entry name" value="ComF/GntX_DNA_util-trans"/>
</dbReference>
<dbReference type="AlphaFoldDB" id="A0A090ZC83"/>
<dbReference type="Gene3D" id="3.40.50.2020">
    <property type="match status" value="1"/>
</dbReference>
<evidence type="ECO:0000313" key="4">
    <source>
        <dbReference type="Proteomes" id="UP000029278"/>
    </source>
</evidence>
<dbReference type="GeneID" id="77011104"/>
<proteinExistence type="inferred from homology"/>
<organism evidence="3 4">
    <name type="scientific">Paenibacillus macerans</name>
    <name type="common">Bacillus macerans</name>
    <dbReference type="NCBI Taxonomy" id="44252"/>
    <lineage>
        <taxon>Bacteria</taxon>
        <taxon>Bacillati</taxon>
        <taxon>Bacillota</taxon>
        <taxon>Bacilli</taxon>
        <taxon>Bacillales</taxon>
        <taxon>Paenibacillaceae</taxon>
        <taxon>Paenibacillus</taxon>
    </lineage>
</organism>
<keyword evidence="4" id="KW-1185">Reference proteome</keyword>
<dbReference type="PATRIC" id="fig|44252.3.peg.3624"/>
<accession>A0A090ZC83</accession>
<protein>
    <submittedName>
        <fullName evidence="3">Putative comF operon protein 3</fullName>
    </submittedName>
</protein>
<dbReference type="InterPro" id="IPR000836">
    <property type="entry name" value="PRTase_dom"/>
</dbReference>
<gene>
    <name evidence="3" type="ORF">DJ90_3803</name>
</gene>
<dbReference type="EMBL" id="JMQA01000031">
    <property type="protein sequence ID" value="KFN07830.1"/>
    <property type="molecule type" value="Genomic_DNA"/>
</dbReference>
<dbReference type="OrthoDB" id="9779910at2"/>
<dbReference type="STRING" id="44252.DJ90_3803"/>
<evidence type="ECO:0000313" key="3">
    <source>
        <dbReference type="EMBL" id="KFN07830.1"/>
    </source>
</evidence>
<dbReference type="HOGENOM" id="CLU_054549_0_0_9"/>